<keyword evidence="1 6" id="KW-1134">Transmembrane beta strand</keyword>
<keyword evidence="3 6" id="KW-1000">Mitochondrion outer membrane</keyword>
<keyword evidence="4 6" id="KW-0496">Mitochondrion</keyword>
<dbReference type="PANTHER" id="PTHR28035:SF1">
    <property type="entry name" value="MITOCHONDRIAL DISTRIBUTION AND MORPHOLOGY PROTEIN 10"/>
    <property type="match status" value="1"/>
</dbReference>
<evidence type="ECO:0000256" key="3">
    <source>
        <dbReference type="ARBA" id="ARBA00022787"/>
    </source>
</evidence>
<evidence type="ECO:0000313" key="8">
    <source>
        <dbReference type="Proteomes" id="UP000605846"/>
    </source>
</evidence>
<proteinExistence type="inferred from homology"/>
<dbReference type="GO" id="GO:1990456">
    <property type="term" value="P:mitochondrion-endoplasmic reticulum membrane tethering"/>
    <property type="evidence" value="ECO:0007669"/>
    <property type="project" value="UniProtKB-UniRule"/>
</dbReference>
<comment type="subunit">
    <text evidence="6">Component of the ER-mitochondria encounter structure (ERMES) or MDM complex, composed of MMM1, MDM10, MDM12 and MDM34. Associates with the mitochondrial outer membrane sorting assembly machinery SAM(core) complex.</text>
</comment>
<evidence type="ECO:0000256" key="2">
    <source>
        <dbReference type="ARBA" id="ARBA00022692"/>
    </source>
</evidence>
<comment type="domain">
    <text evidence="6">Lacks alpha-helical transmembrane segments, suggesting that it resides in the membrane via beta-sheet conformations similar to those predicted for other outer membrane proteins and porin.</text>
</comment>
<dbReference type="OrthoDB" id="2103793at2759"/>
<evidence type="ECO:0000256" key="5">
    <source>
        <dbReference type="ARBA" id="ARBA00023136"/>
    </source>
</evidence>
<comment type="function">
    <text evidence="6">Component of the ERMES/MDM complex, which serves as a molecular tether to connect the endoplasmic reticulum and mitochondria. Components of this complex are involved in the control of mitochondrial shape and protein biogenesis and may function in phospholipid exchange. MDM10 is involved in the late assembly steps of the general translocase of the mitochondrial outer membrane (TOM complex). Functions in the TOM40-specific route of the assembly of outer membrane beta-barrel proteins, including the association of TOM40 with the receptor TOM22 and small TOM proteins. Can associate with the SAM(core) complex as well as the MDM12-MMM1 complex, both involved in late steps of the major beta-barrel assembly pathway, that is responsible for biogenesis of all outer membrane beta-barrel proteins. May act as a switch that shuttles between both complexes and channels precursor proteins into the TOM40-specific pathway. Plays a role in mitochondrial morphology and in the inheritance of mitochondria.</text>
</comment>
<organism evidence="7 8">
    <name type="scientific">Apophysomyces ossiformis</name>
    <dbReference type="NCBI Taxonomy" id="679940"/>
    <lineage>
        <taxon>Eukaryota</taxon>
        <taxon>Fungi</taxon>
        <taxon>Fungi incertae sedis</taxon>
        <taxon>Mucoromycota</taxon>
        <taxon>Mucoromycotina</taxon>
        <taxon>Mucoromycetes</taxon>
        <taxon>Mucorales</taxon>
        <taxon>Mucorineae</taxon>
        <taxon>Mucoraceae</taxon>
        <taxon>Apophysomyces</taxon>
    </lineage>
</organism>
<name>A0A8H7EVC4_9FUNG</name>
<reference evidence="7" key="1">
    <citation type="submission" date="2020-01" db="EMBL/GenBank/DDBJ databases">
        <title>Genome Sequencing of Three Apophysomyces-Like Fungal Strains Confirms a Novel Fungal Genus in the Mucoromycota with divergent Burkholderia-like Endosymbiotic Bacteria.</title>
        <authorList>
            <person name="Stajich J.E."/>
            <person name="Macias A.M."/>
            <person name="Carter-House D."/>
            <person name="Lovett B."/>
            <person name="Kasson L.R."/>
            <person name="Berry K."/>
            <person name="Grigoriev I."/>
            <person name="Chang Y."/>
            <person name="Spatafora J."/>
            <person name="Kasson M.T."/>
        </authorList>
    </citation>
    <scope>NUCLEOTIDE SEQUENCE</scope>
    <source>
        <strain evidence="7">NRRL A-21654</strain>
    </source>
</reference>
<dbReference type="GO" id="GO:0045040">
    <property type="term" value="P:protein insertion into mitochondrial outer membrane"/>
    <property type="evidence" value="ECO:0007669"/>
    <property type="project" value="UniProtKB-UniRule"/>
</dbReference>
<dbReference type="Pfam" id="PF12519">
    <property type="entry name" value="MDM10"/>
    <property type="match status" value="1"/>
</dbReference>
<dbReference type="GO" id="GO:0015914">
    <property type="term" value="P:phospholipid transport"/>
    <property type="evidence" value="ECO:0007669"/>
    <property type="project" value="TreeGrafter"/>
</dbReference>
<evidence type="ECO:0000313" key="7">
    <source>
        <dbReference type="EMBL" id="KAF7731741.1"/>
    </source>
</evidence>
<dbReference type="GO" id="GO:0070096">
    <property type="term" value="P:mitochondrial outer membrane translocase complex assembly"/>
    <property type="evidence" value="ECO:0007669"/>
    <property type="project" value="UniProtKB-UniRule"/>
</dbReference>
<evidence type="ECO:0000256" key="1">
    <source>
        <dbReference type="ARBA" id="ARBA00022452"/>
    </source>
</evidence>
<keyword evidence="5 6" id="KW-0472">Membrane</keyword>
<comment type="similarity">
    <text evidence="6">Belongs to the MDM10 family.</text>
</comment>
<comment type="caution">
    <text evidence="7">The sequence shown here is derived from an EMBL/GenBank/DDBJ whole genome shotgun (WGS) entry which is preliminary data.</text>
</comment>
<comment type="subcellular location">
    <subcellularLocation>
        <location evidence="6">Mitochondrion outer membrane</location>
        <topology evidence="6">Multi-pass membrane protein</topology>
    </subcellularLocation>
    <text evidence="6">The ERMES/MDM complex localizes to a few discrete foci (around 10 per single cell), that represent mitochondria-endoplasmic reticulum junctions. These foci are often found next to mtDNA nucleoids.</text>
</comment>
<dbReference type="GO" id="GO:0032865">
    <property type="term" value="C:ERMES complex"/>
    <property type="evidence" value="ECO:0007669"/>
    <property type="project" value="UniProtKB-UniRule"/>
</dbReference>
<dbReference type="InterPro" id="IPR027539">
    <property type="entry name" value="Mdm10"/>
</dbReference>
<dbReference type="AlphaFoldDB" id="A0A8H7EVC4"/>
<sequence>MHDFMGYCLRCYYRSSGWNEENQYSNLCSWSRALLDFDTPRGLSLYLSKLPTPQFKPSYTMNAFPSLNGSIGYLYTSRPLDVGTSASVDFQDMVDRFRFRQPTLPETTDDNKSEVKDDLLYGRMFFPGAWLEAMYVRRLSKHVQFLATGINHPRIPTPEIAMQLRYDAVKWCSEASYTTDNGLLGIRALYNFGQSTAQALGQWSIGTEVYYRILDKGGGLSTGLRYRTHPLSASPPTSFTYTLNPVVGHMSTAYATQVSKELALCSRFDFNIYSYESDLALGLEYRTKSKPSVAVKEDGIVTLESERTEQLEGLIKARIGFVEGLALMWEGRFKNTLFSLGLTADLSNGTNPIRTIGLEVQYFS</sequence>
<dbReference type="PANTHER" id="PTHR28035">
    <property type="entry name" value="MITOCHONDRIAL DISTRIBUTION AND MORPHOLOGY PROTEIN 10"/>
    <property type="match status" value="1"/>
</dbReference>
<dbReference type="GO" id="GO:0051654">
    <property type="term" value="P:establishment of mitochondrion localization"/>
    <property type="evidence" value="ECO:0007669"/>
    <property type="project" value="TreeGrafter"/>
</dbReference>
<keyword evidence="2 6" id="KW-0812">Transmembrane</keyword>
<gene>
    <name evidence="6 7" type="primary">MDM10</name>
    <name evidence="7" type="ORF">EC973_008255</name>
</gene>
<dbReference type="HAMAP" id="MF_03102">
    <property type="entry name" value="Mdm10"/>
    <property type="match status" value="1"/>
</dbReference>
<dbReference type="GO" id="GO:0001401">
    <property type="term" value="C:SAM complex"/>
    <property type="evidence" value="ECO:0007669"/>
    <property type="project" value="TreeGrafter"/>
</dbReference>
<keyword evidence="8" id="KW-1185">Reference proteome</keyword>
<evidence type="ECO:0000256" key="6">
    <source>
        <dbReference type="HAMAP-Rule" id="MF_03102"/>
    </source>
</evidence>
<accession>A0A8H7EVC4</accession>
<protein>
    <recommendedName>
        <fullName evidence="6">Mitochondrial distribution and morphology protein 10</fullName>
    </recommendedName>
    <alternativeName>
        <fullName evidence="6">Mitochondrial inheritance component MDM10</fullName>
    </alternativeName>
</protein>
<evidence type="ECO:0000256" key="4">
    <source>
        <dbReference type="ARBA" id="ARBA00023128"/>
    </source>
</evidence>
<dbReference type="Proteomes" id="UP000605846">
    <property type="component" value="Unassembled WGS sequence"/>
</dbReference>
<dbReference type="EMBL" id="JABAYA010000007">
    <property type="protein sequence ID" value="KAF7731741.1"/>
    <property type="molecule type" value="Genomic_DNA"/>
</dbReference>